<dbReference type="EMBL" id="JAGYWB010000006">
    <property type="protein sequence ID" value="KAI0520463.1"/>
    <property type="molecule type" value="Genomic_DNA"/>
</dbReference>
<reference evidence="1" key="1">
    <citation type="journal article" date="2022" name="Front. Genet.">
        <title>Chromosome-Scale Assembly of the Dendrobium nobile Genome Provides Insights Into the Molecular Mechanism of the Biosynthesis of the Medicinal Active Ingredient of Dendrobium.</title>
        <authorList>
            <person name="Xu Q."/>
            <person name="Niu S.-C."/>
            <person name="Li K.-L."/>
            <person name="Zheng P.-J."/>
            <person name="Zhang X.-J."/>
            <person name="Jia Y."/>
            <person name="Liu Y."/>
            <person name="Niu Y.-X."/>
            <person name="Yu L.-H."/>
            <person name="Chen D.-F."/>
            <person name="Zhang G.-Q."/>
        </authorList>
    </citation>
    <scope>NUCLEOTIDE SEQUENCE</scope>
    <source>
        <tissue evidence="1">Leaf</tissue>
    </source>
</reference>
<comment type="caution">
    <text evidence="1">The sequence shown here is derived from an EMBL/GenBank/DDBJ whole genome shotgun (WGS) entry which is preliminary data.</text>
</comment>
<dbReference type="InterPro" id="IPR011990">
    <property type="entry name" value="TPR-like_helical_dom_sf"/>
</dbReference>
<name>A0A8T3BY89_DENNO</name>
<evidence type="ECO:0000313" key="1">
    <source>
        <dbReference type="EMBL" id="KAI0520463.1"/>
    </source>
</evidence>
<dbReference type="PANTHER" id="PTHR47926">
    <property type="entry name" value="PENTATRICOPEPTIDE REPEAT-CONTAINING PROTEIN"/>
    <property type="match status" value="1"/>
</dbReference>
<dbReference type="GO" id="GO:0009451">
    <property type="term" value="P:RNA modification"/>
    <property type="evidence" value="ECO:0007669"/>
    <property type="project" value="InterPro"/>
</dbReference>
<dbReference type="SMR" id="A0A8T3BY89"/>
<organism evidence="1 2">
    <name type="scientific">Dendrobium nobile</name>
    <name type="common">Orchid</name>
    <dbReference type="NCBI Taxonomy" id="94219"/>
    <lineage>
        <taxon>Eukaryota</taxon>
        <taxon>Viridiplantae</taxon>
        <taxon>Streptophyta</taxon>
        <taxon>Embryophyta</taxon>
        <taxon>Tracheophyta</taxon>
        <taxon>Spermatophyta</taxon>
        <taxon>Magnoliopsida</taxon>
        <taxon>Liliopsida</taxon>
        <taxon>Asparagales</taxon>
        <taxon>Orchidaceae</taxon>
        <taxon>Epidendroideae</taxon>
        <taxon>Malaxideae</taxon>
        <taxon>Dendrobiinae</taxon>
        <taxon>Dendrobium</taxon>
    </lineage>
</organism>
<gene>
    <name evidence="1" type="ORF">KFK09_007939</name>
</gene>
<proteinExistence type="predicted"/>
<sequence>MRNDGFEPIILTWNGLIAGCTENGHNKFVLEMLLEHQIAGLNPDTYTIGMIIPVCSRLASFEQGKQAHSYAICCGIYADVHIGSALIDSTLLAEYANSQRCKIFFDPGGLFRFSTSTSLPMKSFDRVGLF</sequence>
<accession>A0A8T3BY89</accession>
<dbReference type="OrthoDB" id="60843at2759"/>
<dbReference type="GO" id="GO:0003723">
    <property type="term" value="F:RNA binding"/>
    <property type="evidence" value="ECO:0007669"/>
    <property type="project" value="InterPro"/>
</dbReference>
<dbReference type="Gene3D" id="1.25.40.10">
    <property type="entry name" value="Tetratricopeptide repeat domain"/>
    <property type="match status" value="1"/>
</dbReference>
<keyword evidence="2" id="KW-1185">Reference proteome</keyword>
<evidence type="ECO:0000313" key="2">
    <source>
        <dbReference type="Proteomes" id="UP000829196"/>
    </source>
</evidence>
<dbReference type="AlphaFoldDB" id="A0A8T3BY89"/>
<dbReference type="PROSITE" id="PS51257">
    <property type="entry name" value="PROKAR_LIPOPROTEIN"/>
    <property type="match status" value="1"/>
</dbReference>
<protein>
    <submittedName>
        <fullName evidence="1">Uncharacterized protein</fullName>
    </submittedName>
</protein>
<dbReference type="InterPro" id="IPR046960">
    <property type="entry name" value="PPR_At4g14850-like_plant"/>
</dbReference>
<dbReference type="Proteomes" id="UP000829196">
    <property type="component" value="Unassembled WGS sequence"/>
</dbReference>